<keyword evidence="1" id="KW-1133">Transmembrane helix</keyword>
<keyword evidence="1" id="KW-0472">Membrane</keyword>
<gene>
    <name evidence="3" type="ORF">EW139_04345</name>
</gene>
<evidence type="ECO:0000256" key="1">
    <source>
        <dbReference type="SAM" id="Phobius"/>
    </source>
</evidence>
<keyword evidence="1" id="KW-0812">Transmembrane</keyword>
<dbReference type="Proteomes" id="UP000295756">
    <property type="component" value="Chromosome"/>
</dbReference>
<dbReference type="Pfam" id="PF17881">
    <property type="entry name" value="TseB"/>
    <property type="match status" value="1"/>
</dbReference>
<dbReference type="SUPFAM" id="SSF54403">
    <property type="entry name" value="Cystatin/monellin"/>
    <property type="match status" value="2"/>
</dbReference>
<dbReference type="Gene3D" id="3.10.450.40">
    <property type="match status" value="2"/>
</dbReference>
<keyword evidence="4" id="KW-1185">Reference proteome</keyword>
<evidence type="ECO:0000259" key="2">
    <source>
        <dbReference type="Pfam" id="PF17881"/>
    </source>
</evidence>
<accession>A0ABX5SJ57</accession>
<feature type="transmembrane region" description="Helical" evidence="1">
    <location>
        <begin position="21"/>
        <end position="45"/>
    </location>
</feature>
<dbReference type="RefSeq" id="WP_013102425.1">
    <property type="nucleotide sequence ID" value="NZ_CP037939.1"/>
</dbReference>
<dbReference type="InterPro" id="IPR041401">
    <property type="entry name" value="TseB-like_dom"/>
</dbReference>
<feature type="domain" description="Cell wall elongation regulator TseB-like" evidence="2">
    <location>
        <begin position="61"/>
        <end position="99"/>
    </location>
</feature>
<organism evidence="3 4">
    <name type="scientific">Leuconostoc kimchii</name>
    <dbReference type="NCBI Taxonomy" id="136609"/>
    <lineage>
        <taxon>Bacteria</taxon>
        <taxon>Bacillati</taxon>
        <taxon>Bacillota</taxon>
        <taxon>Bacilli</taxon>
        <taxon>Lactobacillales</taxon>
        <taxon>Lactobacillaceae</taxon>
        <taxon>Leuconostoc</taxon>
    </lineage>
</organism>
<protein>
    <recommendedName>
        <fullName evidence="2">Cell wall elongation regulator TseB-like domain-containing protein</fullName>
    </recommendedName>
</protein>
<evidence type="ECO:0000313" key="4">
    <source>
        <dbReference type="Proteomes" id="UP000295756"/>
    </source>
</evidence>
<evidence type="ECO:0000313" key="3">
    <source>
        <dbReference type="EMBL" id="QBR47385.1"/>
    </source>
</evidence>
<name>A0ABX5SJ57_9LACO</name>
<dbReference type="EMBL" id="CP037939">
    <property type="protein sequence ID" value="QBR47385.1"/>
    <property type="molecule type" value="Genomic_DNA"/>
</dbReference>
<proteinExistence type="predicted"/>
<sequence>MMQFKDDIRIRQRRKQKNVHWSRFWFIAAGIGIILSALTICYFYVSLTPMRRDESRLQRFVKAKTDIATVQQISVDHRQKTTYAITGTTASGKQKVAIVRGKSNQVKTYDRRNGLSDKQLRQLILTTYKPKKIYSANISEYKQALVWEVSYKGQNNTLNYVTLDFKTGSPYRVIKGL</sequence>
<dbReference type="InterPro" id="IPR046350">
    <property type="entry name" value="Cystatin_sf"/>
</dbReference>
<reference evidence="3 4" key="1">
    <citation type="submission" date="2019-03" db="EMBL/GenBank/DDBJ databases">
        <title>Complete Genome Sequence of Leuconostoc kimchii strain NKJ218 Isolated from Homemade Kimchi.</title>
        <authorList>
            <person name="Jung J.Y."/>
            <person name="Jin H.M."/>
            <person name="Jung J.-W."/>
            <person name="Lee S.-Y."/>
            <person name="Ryu B.-G."/>
            <person name="Han S.-S."/>
            <person name="Kang H.K."/>
            <person name="Choi H.W."/>
            <person name="Chung E.J."/>
            <person name="Choi K.-M."/>
        </authorList>
    </citation>
    <scope>NUCLEOTIDE SEQUENCE [LARGE SCALE GENOMIC DNA]</scope>
    <source>
        <strain evidence="3 4">NKJ218</strain>
    </source>
</reference>